<sequence>MRILIIRHADPEYHGDTLTPAGHAEAAALGARLARGLECSVDFLYTSPMGRARDTAAAIAVAAASPPPGVTPRTLTPTVEGWTRELSHWPRLGEGLAAGGDGAATGAAVDGGRGDGAARPGEGGLALWDVSPELVRDAEAGGEVSARLMRAARAVNTEVATGDGGGGGGGDGSGGWDTLVASSDAFLARHGYERVDGRYRVTARNTAVVAVVCHGGFGLTWLAHLLGLDPPAVWASFWMAPSSVTTVLFDERTRGWATPRCIGLGDISHLEAAGLRIPDSKYEKPNVYGAHARPSGIKANFR</sequence>
<gene>
    <name evidence="1" type="ORF">I4F81_001116</name>
</gene>
<dbReference type="EMBL" id="CM020618">
    <property type="protein sequence ID" value="KAK1858515.1"/>
    <property type="molecule type" value="Genomic_DNA"/>
</dbReference>
<evidence type="ECO:0000313" key="2">
    <source>
        <dbReference type="Proteomes" id="UP000798662"/>
    </source>
</evidence>
<keyword evidence="2" id="KW-1185">Reference proteome</keyword>
<comment type="caution">
    <text evidence="1">The sequence shown here is derived from an EMBL/GenBank/DDBJ whole genome shotgun (WGS) entry which is preliminary data.</text>
</comment>
<organism evidence="1 2">
    <name type="scientific">Pyropia yezoensis</name>
    <name type="common">Susabi-nori</name>
    <name type="synonym">Porphyra yezoensis</name>
    <dbReference type="NCBI Taxonomy" id="2788"/>
    <lineage>
        <taxon>Eukaryota</taxon>
        <taxon>Rhodophyta</taxon>
        <taxon>Bangiophyceae</taxon>
        <taxon>Bangiales</taxon>
        <taxon>Bangiaceae</taxon>
        <taxon>Pyropia</taxon>
    </lineage>
</organism>
<evidence type="ECO:0000313" key="1">
    <source>
        <dbReference type="EMBL" id="KAK1858515.1"/>
    </source>
</evidence>
<proteinExistence type="predicted"/>
<accession>A0ACC3BLA0</accession>
<protein>
    <submittedName>
        <fullName evidence="1">Uncharacterized protein</fullName>
    </submittedName>
</protein>
<name>A0ACC3BLA0_PYRYE</name>
<reference evidence="1" key="1">
    <citation type="submission" date="2019-11" db="EMBL/GenBank/DDBJ databases">
        <title>Nori genome reveals adaptations in red seaweeds to the harsh intertidal environment.</title>
        <authorList>
            <person name="Wang D."/>
            <person name="Mao Y."/>
        </authorList>
    </citation>
    <scope>NUCLEOTIDE SEQUENCE</scope>
    <source>
        <tissue evidence="1">Gametophyte</tissue>
    </source>
</reference>
<dbReference type="Proteomes" id="UP000798662">
    <property type="component" value="Chromosome 1"/>
</dbReference>